<gene>
    <name evidence="1" type="ORF">KDA27_12070</name>
</gene>
<dbReference type="InterPro" id="IPR038573">
    <property type="entry name" value="BrnT_sf"/>
</dbReference>
<evidence type="ECO:0000313" key="1">
    <source>
        <dbReference type="EMBL" id="MCA9756531.1"/>
    </source>
</evidence>
<accession>A0A956SDL4</accession>
<name>A0A956SDL4_UNCEI</name>
<reference evidence="1" key="1">
    <citation type="submission" date="2020-04" db="EMBL/GenBank/DDBJ databases">
        <authorList>
            <person name="Zhang T."/>
        </authorList>
    </citation>
    <scope>NUCLEOTIDE SEQUENCE</scope>
    <source>
        <strain evidence="1">HKST-UBA02</strain>
    </source>
</reference>
<dbReference type="Pfam" id="PF04365">
    <property type="entry name" value="BrnT_toxin"/>
    <property type="match status" value="1"/>
</dbReference>
<proteinExistence type="predicted"/>
<evidence type="ECO:0000313" key="2">
    <source>
        <dbReference type="Proteomes" id="UP000739538"/>
    </source>
</evidence>
<dbReference type="InterPro" id="IPR007460">
    <property type="entry name" value="BrnT_toxin"/>
</dbReference>
<protein>
    <submittedName>
        <fullName evidence="1">BrnT family toxin</fullName>
    </submittedName>
</protein>
<comment type="caution">
    <text evidence="1">The sequence shown here is derived from an EMBL/GenBank/DDBJ whole genome shotgun (WGS) entry which is preliminary data.</text>
</comment>
<dbReference type="Gene3D" id="3.10.450.530">
    <property type="entry name" value="Ribonuclease toxin, BrnT, of type II toxin-antitoxin system"/>
    <property type="match status" value="1"/>
</dbReference>
<reference evidence="1" key="2">
    <citation type="journal article" date="2021" name="Microbiome">
        <title>Successional dynamics and alternative stable states in a saline activated sludge microbial community over 9 years.</title>
        <authorList>
            <person name="Wang Y."/>
            <person name="Ye J."/>
            <person name="Ju F."/>
            <person name="Liu L."/>
            <person name="Boyd J.A."/>
            <person name="Deng Y."/>
            <person name="Parks D.H."/>
            <person name="Jiang X."/>
            <person name="Yin X."/>
            <person name="Woodcroft B.J."/>
            <person name="Tyson G.W."/>
            <person name="Hugenholtz P."/>
            <person name="Polz M.F."/>
            <person name="Zhang T."/>
        </authorList>
    </citation>
    <scope>NUCLEOTIDE SEQUENCE</scope>
    <source>
        <strain evidence="1">HKST-UBA02</strain>
    </source>
</reference>
<dbReference type="Proteomes" id="UP000739538">
    <property type="component" value="Unassembled WGS sequence"/>
</dbReference>
<dbReference type="AlphaFoldDB" id="A0A956SDL4"/>
<dbReference type="EMBL" id="JAGQHS010000057">
    <property type="protein sequence ID" value="MCA9756531.1"/>
    <property type="molecule type" value="Genomic_DNA"/>
</dbReference>
<organism evidence="1 2">
    <name type="scientific">Eiseniibacteriota bacterium</name>
    <dbReference type="NCBI Taxonomy" id="2212470"/>
    <lineage>
        <taxon>Bacteria</taxon>
        <taxon>Candidatus Eiseniibacteriota</taxon>
    </lineage>
</organism>
<sequence>MTIEWDVGKARTNLRKHRVSFEEAATVFGDPMSVTIQDPDHSLGEIRFVDLGLSRSNRLLVVVYAERENRIRIISARQASRRERRSYEEAGIR</sequence>